<dbReference type="EMBL" id="JACIEB010000003">
    <property type="protein sequence ID" value="MBB3982034.1"/>
    <property type="molecule type" value="Genomic_DNA"/>
</dbReference>
<sequence>MLHKAGLPLNDGMTPDDLINRDMNEAALRVMNDKKLYDREMEQVFARTWLLLYHES</sequence>
<comment type="caution">
    <text evidence="1">The sequence shown here is derived from an EMBL/GenBank/DDBJ whole genome shotgun (WGS) entry which is preliminary data.</text>
</comment>
<gene>
    <name evidence="1" type="ORF">GGR44_001693</name>
</gene>
<accession>A0A7W6DN40</accession>
<evidence type="ECO:0000313" key="1">
    <source>
        <dbReference type="EMBL" id="MBB3982034.1"/>
    </source>
</evidence>
<reference evidence="1 2" key="1">
    <citation type="submission" date="2020-08" db="EMBL/GenBank/DDBJ databases">
        <title>Genomic Encyclopedia of Type Strains, Phase IV (KMG-IV): sequencing the most valuable type-strain genomes for metagenomic binning, comparative biology and taxonomic classification.</title>
        <authorList>
            <person name="Goeker M."/>
        </authorList>
    </citation>
    <scope>NUCLEOTIDE SEQUENCE [LARGE SCALE GENOMIC DNA]</scope>
    <source>
        <strain evidence="1 2">DSM 29348</strain>
    </source>
</reference>
<evidence type="ECO:0000313" key="2">
    <source>
        <dbReference type="Proteomes" id="UP000552757"/>
    </source>
</evidence>
<name>A0A7W6DN40_9SPHN</name>
<dbReference type="Proteomes" id="UP000552757">
    <property type="component" value="Unassembled WGS sequence"/>
</dbReference>
<proteinExistence type="predicted"/>
<dbReference type="AlphaFoldDB" id="A0A7W6DN40"/>
<dbReference type="RefSeq" id="WP_246344408.1">
    <property type="nucleotide sequence ID" value="NZ_JACIEB010000003.1"/>
</dbReference>
<protein>
    <submittedName>
        <fullName evidence="1">Uncharacterized protein</fullName>
    </submittedName>
</protein>
<keyword evidence="2" id="KW-1185">Reference proteome</keyword>
<organism evidence="1 2">
    <name type="scientific">Sphingobium fontiphilum</name>
    <dbReference type="NCBI Taxonomy" id="944425"/>
    <lineage>
        <taxon>Bacteria</taxon>
        <taxon>Pseudomonadati</taxon>
        <taxon>Pseudomonadota</taxon>
        <taxon>Alphaproteobacteria</taxon>
        <taxon>Sphingomonadales</taxon>
        <taxon>Sphingomonadaceae</taxon>
        <taxon>Sphingobium</taxon>
    </lineage>
</organism>